<sequence length="136" mass="15346">MARRDRLLNQMGITQWVVRNPAALRGERGIRIPDSTKLIIISDDNMDLNSHLLKDIFLAMSIDPAEVVCINSEQLSMLPTPITINCWVLGTEFQPETLKSTFISPVLAELAMSNSAKRALWKQIYQNDENFSTKAV</sequence>
<keyword evidence="1" id="KW-0239">DNA-directed DNA polymerase</keyword>
<reference evidence="2 3" key="1">
    <citation type="journal article" date="2012" name="BMC Genomics">
        <title>Comparative genomics of bacteria in the genus Providencia isolated from wild Drosophila melanogaster.</title>
        <authorList>
            <person name="Galac M.R."/>
            <person name="Lazzaro B.P."/>
        </authorList>
    </citation>
    <scope>NUCLEOTIDE SEQUENCE [LARGE SCALE GENOMIC DNA]</scope>
    <source>
        <strain evidence="2 3">DSM 19967</strain>
    </source>
</reference>
<name>K8VZD1_9GAMM</name>
<dbReference type="GO" id="GO:0003887">
    <property type="term" value="F:DNA-directed DNA polymerase activity"/>
    <property type="evidence" value="ECO:0007669"/>
    <property type="project" value="UniProtKB-KW"/>
</dbReference>
<comment type="caution">
    <text evidence="2">The sequence shown here is derived from an EMBL/GenBank/DDBJ whole genome shotgun (WGS) entry which is preliminary data.</text>
</comment>
<keyword evidence="1" id="KW-0235">DNA replication</keyword>
<dbReference type="Proteomes" id="UP000010290">
    <property type="component" value="Chromosome"/>
</dbReference>
<dbReference type="SUPFAM" id="SSF102220">
    <property type="entry name" value="DNA polymerase III psi subunit"/>
    <property type="match status" value="1"/>
</dbReference>
<gene>
    <name evidence="2" type="ORF">OO7_15574</name>
</gene>
<keyword evidence="3" id="KW-1185">Reference proteome</keyword>
<dbReference type="PIRSF" id="PIRSF029225">
    <property type="entry name" value="DNA_pol_III_psi"/>
    <property type="match status" value="1"/>
</dbReference>
<evidence type="ECO:0000313" key="2">
    <source>
        <dbReference type="EMBL" id="EKT53643.1"/>
    </source>
</evidence>
<dbReference type="AlphaFoldDB" id="K8VZD1"/>
<dbReference type="Gene3D" id="3.40.50.10220">
    <property type="entry name" value="DNA polymerase III, psi subunit"/>
    <property type="match status" value="1"/>
</dbReference>
<evidence type="ECO:0000313" key="3">
    <source>
        <dbReference type="Proteomes" id="UP000010290"/>
    </source>
</evidence>
<protein>
    <recommendedName>
        <fullName evidence="1">DNA polymerase III subunit psi</fullName>
    </recommendedName>
</protein>
<dbReference type="GO" id="GO:0008408">
    <property type="term" value="F:3'-5' exonuclease activity"/>
    <property type="evidence" value="ECO:0007669"/>
    <property type="project" value="InterPro"/>
</dbReference>
<dbReference type="OrthoDB" id="5682636at2"/>
<dbReference type="EMBL" id="AKKN01000013">
    <property type="protein sequence ID" value="EKT53643.1"/>
    <property type="molecule type" value="Genomic_DNA"/>
</dbReference>
<dbReference type="InterPro" id="IPR036654">
    <property type="entry name" value="DNA_pol_III_psi_sf"/>
</dbReference>
<dbReference type="Pfam" id="PF03603">
    <property type="entry name" value="DNA_III_psi"/>
    <property type="match status" value="1"/>
</dbReference>
<organism evidence="2 3">
    <name type="scientific">Providencia sneebia DSM 19967</name>
    <dbReference type="NCBI Taxonomy" id="1141660"/>
    <lineage>
        <taxon>Bacteria</taxon>
        <taxon>Pseudomonadati</taxon>
        <taxon>Pseudomonadota</taxon>
        <taxon>Gammaproteobacteria</taxon>
        <taxon>Enterobacterales</taxon>
        <taxon>Morganellaceae</taxon>
        <taxon>Providencia</taxon>
    </lineage>
</organism>
<dbReference type="RefSeq" id="WP_008916848.1">
    <property type="nucleotide sequence ID" value="NZ_CM001773.1"/>
</dbReference>
<evidence type="ECO:0000256" key="1">
    <source>
        <dbReference type="PIRNR" id="PIRNR029225"/>
    </source>
</evidence>
<accession>K8VZD1</accession>
<keyword evidence="1" id="KW-0548">Nucleotidyltransferase</keyword>
<comment type="function">
    <text evidence="1">Part of the beta sliding clamp loading complex, which hydrolyzes ATP to load the beta clamp onto primed DNA to form the DNA replication pre-initiation complex. DNA polymerase III is a complex, multichain enzyme responsible for most of the replicative synthesis in bacteria. This DNA polymerase also exhibits 3' to 5' exonuclease activity.</text>
</comment>
<keyword evidence="1" id="KW-0808">Transferase</keyword>
<dbReference type="GO" id="GO:0006260">
    <property type="term" value="P:DNA replication"/>
    <property type="evidence" value="ECO:0007669"/>
    <property type="project" value="UniProtKB-KW"/>
</dbReference>
<dbReference type="InterPro" id="IPR004615">
    <property type="entry name" value="DNA_pol_III_psi"/>
</dbReference>
<proteinExistence type="predicted"/>
<dbReference type="PATRIC" id="fig|1141660.3.peg.3118"/>
<dbReference type="HOGENOM" id="CLU_132082_0_0_6"/>